<gene>
    <name evidence="2" type="ORF">XD66_1312</name>
</gene>
<dbReference type="EMBL" id="LGFO01000198">
    <property type="protein sequence ID" value="KUK35979.1"/>
    <property type="molecule type" value="Genomic_DNA"/>
</dbReference>
<dbReference type="AlphaFoldDB" id="A0A124FK35"/>
<evidence type="ECO:0000313" key="3">
    <source>
        <dbReference type="Proteomes" id="UP000053326"/>
    </source>
</evidence>
<comment type="caution">
    <text evidence="2">The sequence shown here is derived from an EMBL/GenBank/DDBJ whole genome shotgun (WGS) entry which is preliminary data.</text>
</comment>
<reference evidence="3" key="1">
    <citation type="journal article" date="2015" name="MBio">
        <title>Genome-Resolved Metagenomic Analysis Reveals Roles for Candidate Phyla and Other Microbial Community Members in Biogeochemical Transformations in Oil Reservoirs.</title>
        <authorList>
            <person name="Hu P."/>
            <person name="Tom L."/>
            <person name="Singh A."/>
            <person name="Thomas B.C."/>
            <person name="Baker B.J."/>
            <person name="Piceno Y.M."/>
            <person name="Andersen G.L."/>
            <person name="Banfield J.F."/>
        </authorList>
    </citation>
    <scope>NUCLEOTIDE SEQUENCE [LARGE SCALE GENOMIC DNA]</scope>
</reference>
<evidence type="ECO:0000256" key="1">
    <source>
        <dbReference type="SAM" id="MobiDB-lite"/>
    </source>
</evidence>
<sequence>MTGVWQDYVRRVLRIDEEEVELWRRIAGMVPADCGAVLQMMIRGEKEEMEALRSLLREEGVCDPDERLRPPVCPPCPGYDPGYRPGYRPDYKHDPVLDPIPYTEKDKEGK</sequence>
<accession>A0A124FK35</accession>
<dbReference type="Proteomes" id="UP000053326">
    <property type="component" value="Unassembled WGS sequence"/>
</dbReference>
<feature type="compositionally biased region" description="Basic and acidic residues" evidence="1">
    <location>
        <begin position="87"/>
        <end position="96"/>
    </location>
</feature>
<evidence type="ECO:0000313" key="2">
    <source>
        <dbReference type="EMBL" id="KUK35979.1"/>
    </source>
</evidence>
<proteinExistence type="predicted"/>
<protein>
    <submittedName>
        <fullName evidence="2">Deleted</fullName>
    </submittedName>
</protein>
<name>A0A124FK35_9THEO</name>
<organism evidence="2 3">
    <name type="scientific">Thermacetogenium phaeum</name>
    <dbReference type="NCBI Taxonomy" id="85874"/>
    <lineage>
        <taxon>Bacteria</taxon>
        <taxon>Bacillati</taxon>
        <taxon>Bacillota</taxon>
        <taxon>Clostridia</taxon>
        <taxon>Thermoanaerobacterales</taxon>
        <taxon>Thermoanaerobacteraceae</taxon>
        <taxon>Thermacetogenium</taxon>
    </lineage>
</organism>
<feature type="region of interest" description="Disordered" evidence="1">
    <location>
        <begin position="84"/>
        <end position="110"/>
    </location>
</feature>